<dbReference type="EMBL" id="MHKN01000058">
    <property type="protein sequence ID" value="OGY90749.1"/>
    <property type="molecule type" value="Genomic_DNA"/>
</dbReference>
<sequence>MRSVMISGLRMNALKIAAIGLLSIIFLVSFGLVIGSASMGAEHASMVDCPLMAGDGALCPMGIFEHLGTWQTLARSMPERFGIIMSLSMMIAFFVLLIAQEKERWRQHSIRLSPLQALHERNFPDNKLFVFVKTLFSQGILHPKIF</sequence>
<comment type="caution">
    <text evidence="2">The sequence shown here is derived from an EMBL/GenBank/DDBJ whole genome shotgun (WGS) entry which is preliminary data.</text>
</comment>
<evidence type="ECO:0000256" key="1">
    <source>
        <dbReference type="SAM" id="Phobius"/>
    </source>
</evidence>
<protein>
    <submittedName>
        <fullName evidence="2">Uncharacterized protein</fullName>
    </submittedName>
</protein>
<evidence type="ECO:0000313" key="3">
    <source>
        <dbReference type="Proteomes" id="UP000177349"/>
    </source>
</evidence>
<keyword evidence="1" id="KW-1133">Transmembrane helix</keyword>
<keyword evidence="1" id="KW-0812">Transmembrane</keyword>
<accession>A0A1G2BQA0</accession>
<keyword evidence="1" id="KW-0472">Membrane</keyword>
<dbReference type="AlphaFoldDB" id="A0A1G2BQA0"/>
<gene>
    <name evidence="2" type="ORF">A3B31_03765</name>
</gene>
<feature type="transmembrane region" description="Helical" evidence="1">
    <location>
        <begin position="81"/>
        <end position="99"/>
    </location>
</feature>
<name>A0A1G2BQA0_9BACT</name>
<dbReference type="Proteomes" id="UP000177349">
    <property type="component" value="Unassembled WGS sequence"/>
</dbReference>
<feature type="transmembrane region" description="Helical" evidence="1">
    <location>
        <begin position="12"/>
        <end position="34"/>
    </location>
</feature>
<proteinExistence type="predicted"/>
<organism evidence="2 3">
    <name type="scientific">Candidatus Komeilibacteria bacterium RIFCSPLOWO2_01_FULL_53_11</name>
    <dbReference type="NCBI Taxonomy" id="1798552"/>
    <lineage>
        <taxon>Bacteria</taxon>
        <taxon>Candidatus Komeiliibacteriota</taxon>
    </lineage>
</organism>
<evidence type="ECO:0000313" key="2">
    <source>
        <dbReference type="EMBL" id="OGY90749.1"/>
    </source>
</evidence>
<reference evidence="2 3" key="1">
    <citation type="journal article" date="2016" name="Nat. Commun.">
        <title>Thousands of microbial genomes shed light on interconnected biogeochemical processes in an aquifer system.</title>
        <authorList>
            <person name="Anantharaman K."/>
            <person name="Brown C.T."/>
            <person name="Hug L.A."/>
            <person name="Sharon I."/>
            <person name="Castelle C.J."/>
            <person name="Probst A.J."/>
            <person name="Thomas B.C."/>
            <person name="Singh A."/>
            <person name="Wilkins M.J."/>
            <person name="Karaoz U."/>
            <person name="Brodie E.L."/>
            <person name="Williams K.H."/>
            <person name="Hubbard S.S."/>
            <person name="Banfield J.F."/>
        </authorList>
    </citation>
    <scope>NUCLEOTIDE SEQUENCE [LARGE SCALE GENOMIC DNA]</scope>
</reference>